<protein>
    <submittedName>
        <fullName evidence="1">Uncharacterized protein</fullName>
    </submittedName>
</protein>
<evidence type="ECO:0000313" key="1">
    <source>
        <dbReference type="EMBL" id="OBQ44450.1"/>
    </source>
</evidence>
<dbReference type="Gene3D" id="3.40.91.30">
    <property type="match status" value="1"/>
</dbReference>
<name>A0A1B7X576_APHFL</name>
<sequence length="163" mass="19261">MSRSKFEEAFIQKHTLPYEELSLPYIRNYVPDFHTDKYILELKGVLERDDAQKISSTVSFLRTEQVYIICGGKFKHYDELQSLTKDFNPTLFKYPDLDYVIAPQMTQSQLANHRLSRGSRTWHERFPLTGADIVAWANKMKIPALPMSYTDHREWEKYYASNL</sequence>
<dbReference type="AlphaFoldDB" id="A0A1B7X576"/>
<gene>
    <name evidence="1" type="ORF">AN484_07145</name>
</gene>
<dbReference type="EMBL" id="LJOW01000022">
    <property type="protein sequence ID" value="OBQ44450.1"/>
    <property type="molecule type" value="Genomic_DNA"/>
</dbReference>
<evidence type="ECO:0000313" key="2">
    <source>
        <dbReference type="Proteomes" id="UP000092093"/>
    </source>
</evidence>
<comment type="caution">
    <text evidence="1">The sequence shown here is derived from an EMBL/GenBank/DDBJ whole genome shotgun (WGS) entry which is preliminary data.</text>
</comment>
<reference evidence="1 2" key="1">
    <citation type="submission" date="2015-09" db="EMBL/GenBank/DDBJ databases">
        <title>Aphanizomenon flos-aquae WA102.</title>
        <authorList>
            <person name="Driscoll C."/>
        </authorList>
    </citation>
    <scope>NUCLEOTIDE SEQUENCE [LARGE SCALE GENOMIC DNA]</scope>
    <source>
        <strain evidence="1">WA102</strain>
    </source>
</reference>
<organism evidence="1 2">
    <name type="scientific">Aphanizomenon flos-aquae WA102</name>
    <dbReference type="NCBI Taxonomy" id="1710896"/>
    <lineage>
        <taxon>Bacteria</taxon>
        <taxon>Bacillati</taxon>
        <taxon>Cyanobacteriota</taxon>
        <taxon>Cyanophyceae</taxon>
        <taxon>Nostocales</taxon>
        <taxon>Aphanizomenonaceae</taxon>
        <taxon>Aphanizomenon</taxon>
    </lineage>
</organism>
<proteinExistence type="predicted"/>
<accession>A0A1B7X576</accession>
<dbReference type="Proteomes" id="UP000092093">
    <property type="component" value="Unassembled WGS sequence"/>
</dbReference>